<dbReference type="InterPro" id="IPR018469">
    <property type="entry name" value="Dual_oxidase_maturation_fac"/>
</dbReference>
<feature type="transmembrane region" description="Helical" evidence="7">
    <location>
        <begin position="58"/>
        <end position="78"/>
    </location>
</feature>
<dbReference type="WBParaSite" id="TCLT_0000821101-mRNA-1">
    <property type="protein sequence ID" value="TCLT_0000821101-mRNA-1"/>
    <property type="gene ID" value="TCLT_0000821101"/>
</dbReference>
<comment type="subcellular location">
    <subcellularLocation>
        <location evidence="1">Membrane</location>
        <topology evidence="1">Multi-pass membrane protein</topology>
    </subcellularLocation>
</comment>
<evidence type="ECO:0000313" key="8">
    <source>
        <dbReference type="EMBL" id="VDN05734.1"/>
    </source>
</evidence>
<evidence type="ECO:0000256" key="1">
    <source>
        <dbReference type="ARBA" id="ARBA00004141"/>
    </source>
</evidence>
<proteinExistence type="inferred from homology"/>
<reference evidence="8 9" key="2">
    <citation type="submission" date="2018-11" db="EMBL/GenBank/DDBJ databases">
        <authorList>
            <consortium name="Pathogen Informatics"/>
        </authorList>
    </citation>
    <scope>NUCLEOTIDE SEQUENCE [LARGE SCALE GENOMIC DNA]</scope>
</reference>
<keyword evidence="9" id="KW-1185">Reference proteome</keyword>
<dbReference type="GO" id="GO:0015031">
    <property type="term" value="P:protein transport"/>
    <property type="evidence" value="ECO:0007669"/>
    <property type="project" value="InterPro"/>
</dbReference>
<keyword evidence="3 7" id="KW-0812">Transmembrane</keyword>
<evidence type="ECO:0000256" key="2">
    <source>
        <dbReference type="ARBA" id="ARBA00009816"/>
    </source>
</evidence>
<dbReference type="GO" id="GO:0005789">
    <property type="term" value="C:endoplasmic reticulum membrane"/>
    <property type="evidence" value="ECO:0007669"/>
    <property type="project" value="InterPro"/>
</dbReference>
<dbReference type="Pfam" id="PF10204">
    <property type="entry name" value="DuoxA"/>
    <property type="match status" value="1"/>
</dbReference>
<keyword evidence="6" id="KW-0325">Glycoprotein</keyword>
<evidence type="ECO:0000256" key="3">
    <source>
        <dbReference type="ARBA" id="ARBA00022692"/>
    </source>
</evidence>
<accession>A0A0N5D5D3</accession>
<organism evidence="10">
    <name type="scientific">Thelazia callipaeda</name>
    <name type="common">Oriental eyeworm</name>
    <name type="synonym">Parasitic nematode</name>
    <dbReference type="NCBI Taxonomy" id="103827"/>
    <lineage>
        <taxon>Eukaryota</taxon>
        <taxon>Metazoa</taxon>
        <taxon>Ecdysozoa</taxon>
        <taxon>Nematoda</taxon>
        <taxon>Chromadorea</taxon>
        <taxon>Rhabditida</taxon>
        <taxon>Spirurina</taxon>
        <taxon>Spiruromorpha</taxon>
        <taxon>Thelazioidea</taxon>
        <taxon>Thelaziidae</taxon>
        <taxon>Thelazia</taxon>
    </lineage>
</organism>
<dbReference type="AlphaFoldDB" id="A0A0N5D5D3"/>
<dbReference type="Proteomes" id="UP000276776">
    <property type="component" value="Unassembled WGS sequence"/>
</dbReference>
<gene>
    <name evidence="8" type="ORF">TCLT_LOCUS8200</name>
</gene>
<evidence type="ECO:0000256" key="7">
    <source>
        <dbReference type="SAM" id="Phobius"/>
    </source>
</evidence>
<evidence type="ECO:0000313" key="10">
    <source>
        <dbReference type="WBParaSite" id="TCLT_0000821101-mRNA-1"/>
    </source>
</evidence>
<dbReference type="PANTHER" id="PTHR31158:SF1">
    <property type="entry name" value="DOXA1 FACTOR-RELATED"/>
    <property type="match status" value="1"/>
</dbReference>
<feature type="transmembrane region" description="Helical" evidence="7">
    <location>
        <begin position="90"/>
        <end position="119"/>
    </location>
</feature>
<dbReference type="EMBL" id="UYYF01004598">
    <property type="protein sequence ID" value="VDN05734.1"/>
    <property type="molecule type" value="Genomic_DNA"/>
</dbReference>
<evidence type="ECO:0000256" key="5">
    <source>
        <dbReference type="ARBA" id="ARBA00023136"/>
    </source>
</evidence>
<sequence>MKSAQISYATIIEIERETNENNTNIVNRMVRIGWFDAFRENGDPTWFGENRTPVVFDLQIFALLSVFVTPLLAFFIILPGVRHYRIASTITIVLTITVGAIILSKLFYFVFSIYILIIFKFLSSKFNDYTVKR</sequence>
<evidence type="ECO:0000313" key="9">
    <source>
        <dbReference type="Proteomes" id="UP000276776"/>
    </source>
</evidence>
<protein>
    <submittedName>
        <fullName evidence="8 10">Uncharacterized protein</fullName>
    </submittedName>
</protein>
<dbReference type="PANTHER" id="PTHR31158">
    <property type="entry name" value="DUAL OXIDASE 2"/>
    <property type="match status" value="1"/>
</dbReference>
<comment type="similarity">
    <text evidence="2">Belongs to the DUOXA family.</text>
</comment>
<name>A0A0N5D5D3_THECL</name>
<dbReference type="OrthoDB" id="10042652at2759"/>
<dbReference type="STRING" id="103827.A0A0N5D5D3"/>
<evidence type="ECO:0000256" key="6">
    <source>
        <dbReference type="ARBA" id="ARBA00023180"/>
    </source>
</evidence>
<evidence type="ECO:0000256" key="4">
    <source>
        <dbReference type="ARBA" id="ARBA00022989"/>
    </source>
</evidence>
<keyword evidence="4 7" id="KW-1133">Transmembrane helix</keyword>
<reference evidence="10" key="1">
    <citation type="submission" date="2017-02" db="UniProtKB">
        <authorList>
            <consortium name="WormBaseParasite"/>
        </authorList>
    </citation>
    <scope>IDENTIFICATION</scope>
</reference>
<keyword evidence="5 7" id="KW-0472">Membrane</keyword>